<dbReference type="Pfam" id="PF00085">
    <property type="entry name" value="Thioredoxin"/>
    <property type="match status" value="1"/>
</dbReference>
<feature type="chain" id="PRO_5008598656" description="Thioredoxin domain-containing protein" evidence="2">
    <location>
        <begin position="23"/>
        <end position="367"/>
    </location>
</feature>
<dbReference type="PROSITE" id="PS51352">
    <property type="entry name" value="THIOREDOXIN_2"/>
    <property type="match status" value="1"/>
</dbReference>
<organism evidence="4 5">
    <name type="scientific">Hanseniaspora valbyensis NRRL Y-1626</name>
    <dbReference type="NCBI Taxonomy" id="766949"/>
    <lineage>
        <taxon>Eukaryota</taxon>
        <taxon>Fungi</taxon>
        <taxon>Dikarya</taxon>
        <taxon>Ascomycota</taxon>
        <taxon>Saccharomycotina</taxon>
        <taxon>Saccharomycetes</taxon>
        <taxon>Saccharomycodales</taxon>
        <taxon>Saccharomycodaceae</taxon>
        <taxon>Hanseniaspora</taxon>
    </lineage>
</organism>
<name>A0A1B7T8K5_9ASCO</name>
<proteinExistence type="predicted"/>
<dbReference type="InterPro" id="IPR017937">
    <property type="entry name" value="Thioredoxin_CS"/>
</dbReference>
<comment type="caution">
    <text evidence="4">The sequence shown here is derived from an EMBL/GenBank/DDBJ whole genome shotgun (WGS) entry which is preliminary data.</text>
</comment>
<dbReference type="PANTHER" id="PTHR45815:SF3">
    <property type="entry name" value="PROTEIN DISULFIDE-ISOMERASE A6"/>
    <property type="match status" value="1"/>
</dbReference>
<evidence type="ECO:0000313" key="5">
    <source>
        <dbReference type="Proteomes" id="UP000092321"/>
    </source>
</evidence>
<evidence type="ECO:0000259" key="3">
    <source>
        <dbReference type="PROSITE" id="PS51352"/>
    </source>
</evidence>
<protein>
    <recommendedName>
        <fullName evidence="3">Thioredoxin domain-containing protein</fullName>
    </recommendedName>
</protein>
<reference evidence="5" key="1">
    <citation type="journal article" date="2016" name="Proc. Natl. Acad. Sci. U.S.A.">
        <title>Comparative genomics of biotechnologically important yeasts.</title>
        <authorList>
            <person name="Riley R."/>
            <person name="Haridas S."/>
            <person name="Wolfe K.H."/>
            <person name="Lopes M.R."/>
            <person name="Hittinger C.T."/>
            <person name="Goeker M."/>
            <person name="Salamov A.A."/>
            <person name="Wisecaver J.H."/>
            <person name="Long T.M."/>
            <person name="Calvey C.H."/>
            <person name="Aerts A.L."/>
            <person name="Barry K.W."/>
            <person name="Choi C."/>
            <person name="Clum A."/>
            <person name="Coughlan A.Y."/>
            <person name="Deshpande S."/>
            <person name="Douglass A.P."/>
            <person name="Hanson S.J."/>
            <person name="Klenk H.-P."/>
            <person name="LaButti K.M."/>
            <person name="Lapidus A."/>
            <person name="Lindquist E.A."/>
            <person name="Lipzen A.M."/>
            <person name="Meier-Kolthoff J.P."/>
            <person name="Ohm R.A."/>
            <person name="Otillar R.P."/>
            <person name="Pangilinan J.L."/>
            <person name="Peng Y."/>
            <person name="Rokas A."/>
            <person name="Rosa C.A."/>
            <person name="Scheuner C."/>
            <person name="Sibirny A.A."/>
            <person name="Slot J.C."/>
            <person name="Stielow J.B."/>
            <person name="Sun H."/>
            <person name="Kurtzman C.P."/>
            <person name="Blackwell M."/>
            <person name="Grigoriev I.V."/>
            <person name="Jeffries T.W."/>
        </authorList>
    </citation>
    <scope>NUCLEOTIDE SEQUENCE [LARGE SCALE GENOMIC DNA]</scope>
    <source>
        <strain evidence="5">NRRL Y-1626</strain>
    </source>
</reference>
<keyword evidence="5" id="KW-1185">Reference proteome</keyword>
<evidence type="ECO:0000313" key="4">
    <source>
        <dbReference type="EMBL" id="OBA25055.1"/>
    </source>
</evidence>
<dbReference type="Proteomes" id="UP000092321">
    <property type="component" value="Unassembled WGS sequence"/>
</dbReference>
<dbReference type="AlphaFoldDB" id="A0A1B7T8K5"/>
<dbReference type="PROSITE" id="PS00194">
    <property type="entry name" value="THIOREDOXIN_1"/>
    <property type="match status" value="1"/>
</dbReference>
<dbReference type="InterPro" id="IPR013766">
    <property type="entry name" value="Thioredoxin_domain"/>
</dbReference>
<dbReference type="SUPFAM" id="SSF52833">
    <property type="entry name" value="Thioredoxin-like"/>
    <property type="match status" value="1"/>
</dbReference>
<gene>
    <name evidence="4" type="ORF">HANVADRAFT_8281</name>
</gene>
<feature type="region of interest" description="Disordered" evidence="1">
    <location>
        <begin position="342"/>
        <end position="367"/>
    </location>
</feature>
<feature type="signal peptide" evidence="2">
    <location>
        <begin position="1"/>
        <end position="22"/>
    </location>
</feature>
<dbReference type="OrthoDB" id="10264505at2759"/>
<dbReference type="GO" id="GO:0005788">
    <property type="term" value="C:endoplasmic reticulum lumen"/>
    <property type="evidence" value="ECO:0007669"/>
    <property type="project" value="TreeGrafter"/>
</dbReference>
<dbReference type="InterPro" id="IPR036249">
    <property type="entry name" value="Thioredoxin-like_sf"/>
</dbReference>
<dbReference type="PANTHER" id="PTHR45815">
    <property type="entry name" value="PROTEIN DISULFIDE-ISOMERASE A6"/>
    <property type="match status" value="1"/>
</dbReference>
<dbReference type="EMBL" id="LXPE01000267">
    <property type="protein sequence ID" value="OBA25055.1"/>
    <property type="molecule type" value="Genomic_DNA"/>
</dbReference>
<sequence length="367" mass="41866">MKLYNSALIVTLLVSVISLVTAQRGTDPPFYLDSDSLIEISSSNINQLIYNTSYITLLEFYAPWCGYCKQLKPSIEKLAKNIKKKNLPIQVGIVNCDDPNNSLLCSEYEVTGFPTLLTVAPKNLNKISTSKEISKKNYNVDVYTGEREFKPILNHLISKSKSELKLISDFQKFYEAVTRTKQHVDKKPFIVEVFDTTNEKSKKQLALEEVLKTTQLQFAKGIKFFRTNIDTIGPNVFQICLGEVKNDLINDFCTEMQVRMLSGVPLDNVLYLFDPVQEKFASFDAKNYPAEKGVKRNKYESMNYRVASWIIDILGSENVSLLDGPFSSKDKLLKKSVFKNKYSSKQKTKKTKKKTNKKMNDADIDEL</sequence>
<evidence type="ECO:0000256" key="1">
    <source>
        <dbReference type="SAM" id="MobiDB-lite"/>
    </source>
</evidence>
<feature type="domain" description="Thioredoxin" evidence="3">
    <location>
        <begin position="8"/>
        <end position="158"/>
    </location>
</feature>
<keyword evidence="2" id="KW-0732">Signal</keyword>
<dbReference type="GO" id="GO:0015035">
    <property type="term" value="F:protein-disulfide reductase activity"/>
    <property type="evidence" value="ECO:0007669"/>
    <property type="project" value="TreeGrafter"/>
</dbReference>
<feature type="compositionally biased region" description="Basic residues" evidence="1">
    <location>
        <begin position="342"/>
        <end position="357"/>
    </location>
</feature>
<dbReference type="Gene3D" id="3.40.30.10">
    <property type="entry name" value="Glutaredoxin"/>
    <property type="match status" value="1"/>
</dbReference>
<evidence type="ECO:0000256" key="2">
    <source>
        <dbReference type="SAM" id="SignalP"/>
    </source>
</evidence>
<accession>A0A1B7T8K5</accession>
<dbReference type="GO" id="GO:0034976">
    <property type="term" value="P:response to endoplasmic reticulum stress"/>
    <property type="evidence" value="ECO:0007669"/>
    <property type="project" value="TreeGrafter"/>
</dbReference>